<sequence>MAHSCLPNTTPVRILRNSRRIEDSVLVVVATEPIPVGYSITLHYGTDYVKQRLAKVNTRAEYTVRAFNRDLWEHVWVHDVNSKLFKVNSLRVQPLRLKATTSEGSLHRDFWSKIGNEGGGP</sequence>
<dbReference type="Proteomes" id="UP000887575">
    <property type="component" value="Unassembled WGS sequence"/>
</dbReference>
<keyword evidence="1" id="KW-1185">Reference proteome</keyword>
<accession>A0AAF3FCU3</accession>
<proteinExistence type="predicted"/>
<dbReference type="AlphaFoldDB" id="A0AAF3FCU3"/>
<organism evidence="1 2">
    <name type="scientific">Mesorhabditis belari</name>
    <dbReference type="NCBI Taxonomy" id="2138241"/>
    <lineage>
        <taxon>Eukaryota</taxon>
        <taxon>Metazoa</taxon>
        <taxon>Ecdysozoa</taxon>
        <taxon>Nematoda</taxon>
        <taxon>Chromadorea</taxon>
        <taxon>Rhabditida</taxon>
        <taxon>Rhabditina</taxon>
        <taxon>Rhabditomorpha</taxon>
        <taxon>Rhabditoidea</taxon>
        <taxon>Rhabditidae</taxon>
        <taxon>Mesorhabditinae</taxon>
        <taxon>Mesorhabditis</taxon>
    </lineage>
</organism>
<dbReference type="Gene3D" id="2.170.270.10">
    <property type="entry name" value="SET domain"/>
    <property type="match status" value="1"/>
</dbReference>
<evidence type="ECO:0000313" key="2">
    <source>
        <dbReference type="WBParaSite" id="MBELARI_LOCUS4762"/>
    </source>
</evidence>
<reference evidence="2" key="1">
    <citation type="submission" date="2024-02" db="UniProtKB">
        <authorList>
            <consortium name="WormBaseParasite"/>
        </authorList>
    </citation>
    <scope>IDENTIFICATION</scope>
</reference>
<evidence type="ECO:0000313" key="1">
    <source>
        <dbReference type="Proteomes" id="UP000887575"/>
    </source>
</evidence>
<dbReference type="InterPro" id="IPR046341">
    <property type="entry name" value="SET_dom_sf"/>
</dbReference>
<protein>
    <recommendedName>
        <fullName evidence="3">SET domain-containing protein</fullName>
    </recommendedName>
</protein>
<name>A0AAF3FCU3_9BILA</name>
<dbReference type="SUPFAM" id="SSF82199">
    <property type="entry name" value="SET domain"/>
    <property type="match status" value="1"/>
</dbReference>
<dbReference type="WBParaSite" id="MBELARI_LOCUS4762">
    <property type="protein sequence ID" value="MBELARI_LOCUS4762"/>
    <property type="gene ID" value="MBELARI_LOCUS4762"/>
</dbReference>
<evidence type="ECO:0008006" key="3">
    <source>
        <dbReference type="Google" id="ProtNLM"/>
    </source>
</evidence>